<keyword evidence="2" id="KW-1003">Cell membrane</keyword>
<evidence type="ECO:0000256" key="7">
    <source>
        <dbReference type="SAM" id="Phobius"/>
    </source>
</evidence>
<dbReference type="Pfam" id="PF12704">
    <property type="entry name" value="MacB_PCD"/>
    <property type="match status" value="1"/>
</dbReference>
<evidence type="ECO:0000313" key="11">
    <source>
        <dbReference type="Proteomes" id="UP000004892"/>
    </source>
</evidence>
<proteinExistence type="inferred from homology"/>
<dbReference type="PANTHER" id="PTHR30572:SF4">
    <property type="entry name" value="ABC TRANSPORTER PERMEASE YTRF"/>
    <property type="match status" value="1"/>
</dbReference>
<accession>H1DI05</accession>
<dbReference type="HOGENOM" id="CLU_000604_8_0_10"/>
<dbReference type="AlphaFoldDB" id="H1DI05"/>
<name>H1DI05_9BACT</name>
<dbReference type="GO" id="GO:0005886">
    <property type="term" value="C:plasma membrane"/>
    <property type="evidence" value="ECO:0007669"/>
    <property type="project" value="UniProtKB-SubCell"/>
</dbReference>
<evidence type="ECO:0000259" key="9">
    <source>
        <dbReference type="Pfam" id="PF12704"/>
    </source>
</evidence>
<dbReference type="EMBL" id="ADMC01000024">
    <property type="protein sequence ID" value="EHP46876.1"/>
    <property type="molecule type" value="Genomic_DNA"/>
</dbReference>
<evidence type="ECO:0000256" key="3">
    <source>
        <dbReference type="ARBA" id="ARBA00022692"/>
    </source>
</evidence>
<dbReference type="PATRIC" id="fig|742817.3.peg.2013"/>
<keyword evidence="11" id="KW-1185">Reference proteome</keyword>
<gene>
    <name evidence="10" type="ORF">HMPREF9449_01891</name>
</gene>
<dbReference type="STRING" id="742817.HMPREF9449_01891"/>
<evidence type="ECO:0000259" key="8">
    <source>
        <dbReference type="Pfam" id="PF02687"/>
    </source>
</evidence>
<keyword evidence="4 7" id="KW-1133">Transmembrane helix</keyword>
<dbReference type="GeneID" id="98069449"/>
<comment type="subcellular location">
    <subcellularLocation>
        <location evidence="1">Cell membrane</location>
        <topology evidence="1">Multi-pass membrane protein</topology>
    </subcellularLocation>
</comment>
<evidence type="ECO:0008006" key="12">
    <source>
        <dbReference type="Google" id="ProtNLM"/>
    </source>
</evidence>
<evidence type="ECO:0000256" key="2">
    <source>
        <dbReference type="ARBA" id="ARBA00022475"/>
    </source>
</evidence>
<comment type="similarity">
    <text evidence="6">Belongs to the ABC-4 integral membrane protein family.</text>
</comment>
<dbReference type="InterPro" id="IPR050250">
    <property type="entry name" value="Macrolide_Exporter_MacB"/>
</dbReference>
<dbReference type="eggNOG" id="COG0577">
    <property type="taxonomic scope" value="Bacteria"/>
</dbReference>
<dbReference type="GO" id="GO:0022857">
    <property type="term" value="F:transmembrane transporter activity"/>
    <property type="evidence" value="ECO:0007669"/>
    <property type="project" value="TreeGrafter"/>
</dbReference>
<keyword evidence="3 7" id="KW-0812">Transmembrane</keyword>
<evidence type="ECO:0000256" key="4">
    <source>
        <dbReference type="ARBA" id="ARBA00022989"/>
    </source>
</evidence>
<evidence type="ECO:0000256" key="5">
    <source>
        <dbReference type="ARBA" id="ARBA00023136"/>
    </source>
</evidence>
<organism evidence="10 11">
    <name type="scientific">Odoribacter laneus YIT 12061</name>
    <dbReference type="NCBI Taxonomy" id="742817"/>
    <lineage>
        <taxon>Bacteria</taxon>
        <taxon>Pseudomonadati</taxon>
        <taxon>Bacteroidota</taxon>
        <taxon>Bacteroidia</taxon>
        <taxon>Bacteroidales</taxon>
        <taxon>Odoribacteraceae</taxon>
        <taxon>Odoribacter</taxon>
    </lineage>
</organism>
<dbReference type="InterPro" id="IPR025857">
    <property type="entry name" value="MacB_PCD"/>
</dbReference>
<dbReference type="PANTHER" id="PTHR30572">
    <property type="entry name" value="MEMBRANE COMPONENT OF TRANSPORTER-RELATED"/>
    <property type="match status" value="1"/>
</dbReference>
<feature type="transmembrane region" description="Helical" evidence="7">
    <location>
        <begin position="278"/>
        <end position="305"/>
    </location>
</feature>
<evidence type="ECO:0000256" key="1">
    <source>
        <dbReference type="ARBA" id="ARBA00004651"/>
    </source>
</evidence>
<evidence type="ECO:0000256" key="6">
    <source>
        <dbReference type="ARBA" id="ARBA00038076"/>
    </source>
</evidence>
<protein>
    <recommendedName>
        <fullName evidence="12">ABC3 transporter permease protein domain-containing protein</fullName>
    </recommendedName>
</protein>
<dbReference type="InterPro" id="IPR003838">
    <property type="entry name" value="ABC3_permease_C"/>
</dbReference>
<feature type="domain" description="ABC3 transporter permease C-terminal" evidence="8">
    <location>
        <begin position="289"/>
        <end position="407"/>
    </location>
</feature>
<feature type="transmembrane region" description="Helical" evidence="7">
    <location>
        <begin position="380"/>
        <end position="400"/>
    </location>
</feature>
<dbReference type="Pfam" id="PF02687">
    <property type="entry name" value="FtsX"/>
    <property type="match status" value="1"/>
</dbReference>
<dbReference type="Proteomes" id="UP000004892">
    <property type="component" value="Unassembled WGS sequence"/>
</dbReference>
<dbReference type="RefSeq" id="WP_009137038.1">
    <property type="nucleotide sequence ID" value="NZ_JH594596.1"/>
</dbReference>
<reference evidence="10 11" key="1">
    <citation type="submission" date="2012-01" db="EMBL/GenBank/DDBJ databases">
        <title>The Genome Sequence of Odoribacter laneus YIT 12061.</title>
        <authorList>
            <consortium name="The Broad Institute Genome Sequencing Platform"/>
            <person name="Earl A."/>
            <person name="Ward D."/>
            <person name="Feldgarden M."/>
            <person name="Gevers D."/>
            <person name="Morotomi M."/>
            <person name="Young S.K."/>
            <person name="Zeng Q."/>
            <person name="Gargeya S."/>
            <person name="Fitzgerald M."/>
            <person name="Haas B."/>
            <person name="Abouelleil A."/>
            <person name="Alvarado L."/>
            <person name="Arachchi H.M."/>
            <person name="Berlin A."/>
            <person name="Chapman S.B."/>
            <person name="Gearin G."/>
            <person name="Goldberg J."/>
            <person name="Griggs A."/>
            <person name="Gujja S."/>
            <person name="Hansen M."/>
            <person name="Heiman D."/>
            <person name="Howarth C."/>
            <person name="Larimer J."/>
            <person name="Lui A."/>
            <person name="MacDonald P.J.P."/>
            <person name="McCowen C."/>
            <person name="Montmayeur A."/>
            <person name="Murphy C."/>
            <person name="Neiman D."/>
            <person name="Pearson M."/>
            <person name="Priest M."/>
            <person name="Roberts A."/>
            <person name="Saif S."/>
            <person name="Shea T."/>
            <person name="Sisk P."/>
            <person name="Stolte C."/>
            <person name="Sykes S."/>
            <person name="Wortman J."/>
            <person name="Nusbaum C."/>
            <person name="Birren B."/>
        </authorList>
    </citation>
    <scope>NUCLEOTIDE SEQUENCE [LARGE SCALE GENOMIC DNA]</scope>
    <source>
        <strain evidence="10 11">YIT 12061</strain>
    </source>
</reference>
<comment type="caution">
    <text evidence="10">The sequence shown here is derived from an EMBL/GenBank/DDBJ whole genome shotgun (WGS) entry which is preliminary data.</text>
</comment>
<evidence type="ECO:0000313" key="10">
    <source>
        <dbReference type="EMBL" id="EHP46876.1"/>
    </source>
</evidence>
<feature type="transmembrane region" description="Helical" evidence="7">
    <location>
        <begin position="21"/>
        <end position="45"/>
    </location>
</feature>
<feature type="transmembrane region" description="Helical" evidence="7">
    <location>
        <begin position="338"/>
        <end position="360"/>
    </location>
</feature>
<keyword evidence="5 7" id="KW-0472">Membrane</keyword>
<feature type="domain" description="MacB-like periplasmic core" evidence="9">
    <location>
        <begin position="21"/>
        <end position="247"/>
    </location>
</feature>
<sequence length="417" mass="47033">MFDLDRWHEIWITITRNKMRSVLTAFGVFWGIFMLVVMSGAGYGLENGVKSGVEGFAENSAYFFTNVTTEAYKGFRKGRRWQFRNEDMDMLRAYIPELKYISPVIFQWKEDNNVVRGDKYGAYYVKGLNPEYNFIEPQSMLYGRYLNEIDIRDRRKVCVIGKKVYEEMFTKGENPLGHLLKVGGIYYRVIGVNEPITQVNIGGDPKESIILPFTVMQQTYNRGGELDCIALTAVEDVRIGKLEEKISGLLKARHSISPTDPMAIQSMNVEKQFRMFKMLFLGISILIWIVGLGTLLAGVVGVSNIMMVTVRERTREIGIRRALGAKPKSILMQIMYESLVLTALAGFWGLACGVGILSLVDNALGSVARDTFFRHPQIPFSMAILAAFVLLLSGVMAGIIPAWRALQVKAIDAIREE</sequence>